<evidence type="ECO:0000313" key="2">
    <source>
        <dbReference type="Proteomes" id="UP000275076"/>
    </source>
</evidence>
<name>A0A428MRN2_9BACI</name>
<dbReference type="EMBL" id="RBVX01000204">
    <property type="protein sequence ID" value="RSL28727.1"/>
    <property type="molecule type" value="Genomic_DNA"/>
</dbReference>
<dbReference type="Proteomes" id="UP000275076">
    <property type="component" value="Unassembled WGS sequence"/>
</dbReference>
<organism evidence="1 2">
    <name type="scientific">Salibacterium salarium</name>
    <dbReference type="NCBI Taxonomy" id="284579"/>
    <lineage>
        <taxon>Bacteria</taxon>
        <taxon>Bacillati</taxon>
        <taxon>Bacillota</taxon>
        <taxon>Bacilli</taxon>
        <taxon>Bacillales</taxon>
        <taxon>Bacillaceae</taxon>
    </lineage>
</organism>
<protein>
    <submittedName>
        <fullName evidence="1">Uncharacterized protein</fullName>
    </submittedName>
</protein>
<accession>A0A428MRN2</accession>
<evidence type="ECO:0000313" key="1">
    <source>
        <dbReference type="EMBL" id="RSL28727.1"/>
    </source>
</evidence>
<dbReference type="AlphaFoldDB" id="A0A428MRN2"/>
<gene>
    <name evidence="1" type="ORF">D7Z54_35040</name>
</gene>
<feature type="non-terminal residue" evidence="1">
    <location>
        <position position="136"/>
    </location>
</feature>
<keyword evidence="2" id="KW-1185">Reference proteome</keyword>
<comment type="caution">
    <text evidence="1">The sequence shown here is derived from an EMBL/GenBank/DDBJ whole genome shotgun (WGS) entry which is preliminary data.</text>
</comment>
<proteinExistence type="predicted"/>
<sequence length="136" mass="15911">MYNCICPTVSIEFPLGVFLLSTPQKEYEGDNIYRNIDAYDKLQMLVDDGFTERLVADQGERVTDFIESIISEAGIEKINIERAKKQFPTWMSWDPDVSRLEVINELLEVLNYEKLHVDEHGYFTSRPYRTPEQRSP</sequence>
<reference evidence="1 2" key="1">
    <citation type="submission" date="2018-10" db="EMBL/GenBank/DDBJ databases">
        <title>Draft genome sequence of Bacillus salarius IM0101, isolated from a hypersaline soil in Inner Mongolia, China.</title>
        <authorList>
            <person name="Yamprayoonswat W."/>
            <person name="Boonvisut S."/>
            <person name="Jumpathong W."/>
            <person name="Sittihan S."/>
            <person name="Ruangsuj P."/>
            <person name="Wanthongcharoen S."/>
            <person name="Thongpramul N."/>
            <person name="Pimmason S."/>
            <person name="Yu B."/>
            <person name="Yasawong M."/>
        </authorList>
    </citation>
    <scope>NUCLEOTIDE SEQUENCE [LARGE SCALE GENOMIC DNA]</scope>
    <source>
        <strain evidence="1 2">IM0101</strain>
    </source>
</reference>